<dbReference type="STRING" id="34508.A0A4U5NE39"/>
<reference evidence="2" key="3">
    <citation type="journal article" date="2019" name="G3 (Bethesda)">
        <title>Hybrid Assembly of the Genome of the Entomopathogenic Nematode Steinernema carpocapsae Identifies the X-Chromosome.</title>
        <authorList>
            <person name="Serra L."/>
            <person name="Macchietto M."/>
            <person name="Macias-Munoz A."/>
            <person name="McGill C.J."/>
            <person name="Rodriguez I.M."/>
            <person name="Rodriguez B."/>
            <person name="Murad R."/>
            <person name="Mortazavi A."/>
        </authorList>
    </citation>
    <scope>NUCLEOTIDE SEQUENCE</scope>
    <source>
        <strain evidence="2">ALL</strain>
    </source>
</reference>
<reference evidence="2" key="2">
    <citation type="journal article" date="2015" name="Genome Biol.">
        <title>Comparative genomics of Steinernema reveals deeply conserved gene regulatory networks.</title>
        <authorList>
            <person name="Dillman A.R."/>
            <person name="Macchietto M."/>
            <person name="Porter C.F."/>
            <person name="Rogers A."/>
            <person name="Williams B."/>
            <person name="Antoshechkin I."/>
            <person name="Lee M.M."/>
            <person name="Goodwin Z."/>
            <person name="Lu X."/>
            <person name="Lewis E.E."/>
            <person name="Goodrich-Blair H."/>
            <person name="Stock S.P."/>
            <person name="Adams B.J."/>
            <person name="Sternberg P.W."/>
            <person name="Mortazavi A."/>
        </authorList>
    </citation>
    <scope>NUCLEOTIDE SEQUENCE [LARGE SCALE GENOMIC DNA]</scope>
    <source>
        <strain evidence="2">ALL</strain>
    </source>
</reference>
<dbReference type="Gene3D" id="1.20.5.110">
    <property type="match status" value="2"/>
</dbReference>
<evidence type="ECO:0000259" key="1">
    <source>
        <dbReference type="PROSITE" id="PS50192"/>
    </source>
</evidence>
<dbReference type="OrthoDB" id="546861at2759"/>
<dbReference type="AlphaFoldDB" id="A0A4U5NE39"/>
<dbReference type="SUPFAM" id="SSF58038">
    <property type="entry name" value="SNARE fusion complex"/>
    <property type="match status" value="1"/>
</dbReference>
<gene>
    <name evidence="2" type="ORF">L596_015073</name>
</gene>
<sequence length="121" mass="14369">MSNPYRYSRLSDDPNADDFVFSTIQKQQQIMEEQDDDLHLVGESVTTLKHMSYRIGDELEEQSQYVRRRVESYVRFRMLSDLGNDMDRTETKLDGVMKKMAKLTHMDDEHIYGNECDFDMI</sequence>
<dbReference type="SMART" id="SM00397">
    <property type="entry name" value="t_SNARE"/>
    <property type="match status" value="1"/>
</dbReference>
<name>A0A4U5NE39_STECR</name>
<proteinExistence type="predicted"/>
<accession>A0A4U5NE39</accession>
<dbReference type="CDD" id="cd15851">
    <property type="entry name" value="SNARE_Syntaxin6"/>
    <property type="match status" value="1"/>
</dbReference>
<comment type="caution">
    <text evidence="2">The sequence shown here is derived from an EMBL/GenBank/DDBJ whole genome shotgun (WGS) entry which is preliminary data.</text>
</comment>
<dbReference type="InterPro" id="IPR000727">
    <property type="entry name" value="T_SNARE_dom"/>
</dbReference>
<reference evidence="2" key="1">
    <citation type="submission" date="2013-11" db="EMBL/GenBank/DDBJ databases">
        <authorList>
            <person name="Sternberg P."/>
            <person name="Dillman A."/>
            <person name="Macchietto M."/>
        </authorList>
    </citation>
    <scope>NUCLEOTIDE SEQUENCE</scope>
    <source>
        <strain evidence="2">ALL</strain>
    </source>
</reference>
<evidence type="ECO:0000313" key="2">
    <source>
        <dbReference type="EMBL" id="TKR81148.1"/>
    </source>
</evidence>
<feature type="domain" description="T-SNARE coiled-coil homology" evidence="1">
    <location>
        <begin position="28"/>
        <end position="68"/>
    </location>
</feature>
<dbReference type="EMBL" id="AZBU02000004">
    <property type="protein sequence ID" value="TKR81148.1"/>
    <property type="molecule type" value="Genomic_DNA"/>
</dbReference>
<dbReference type="PROSITE" id="PS50192">
    <property type="entry name" value="T_SNARE"/>
    <property type="match status" value="1"/>
</dbReference>
<organism evidence="2">
    <name type="scientific">Steinernema carpocapsae</name>
    <name type="common">Entomopathogenic nematode</name>
    <dbReference type="NCBI Taxonomy" id="34508"/>
    <lineage>
        <taxon>Eukaryota</taxon>
        <taxon>Metazoa</taxon>
        <taxon>Ecdysozoa</taxon>
        <taxon>Nematoda</taxon>
        <taxon>Chromadorea</taxon>
        <taxon>Rhabditida</taxon>
        <taxon>Tylenchina</taxon>
        <taxon>Panagrolaimomorpha</taxon>
        <taxon>Strongyloidoidea</taxon>
        <taxon>Steinernematidae</taxon>
        <taxon>Steinernema</taxon>
    </lineage>
</organism>
<protein>
    <recommendedName>
        <fullName evidence="1">t-SNARE coiled-coil homology domain-containing protein</fullName>
    </recommendedName>
</protein>